<evidence type="ECO:0000313" key="1">
    <source>
        <dbReference type="EMBL" id="CAK9075846.1"/>
    </source>
</evidence>
<dbReference type="Proteomes" id="UP001642484">
    <property type="component" value="Unassembled WGS sequence"/>
</dbReference>
<comment type="caution">
    <text evidence="1">The sequence shown here is derived from an EMBL/GenBank/DDBJ whole genome shotgun (WGS) entry which is preliminary data.</text>
</comment>
<organism evidence="1 2">
    <name type="scientific">Durusdinium trenchii</name>
    <dbReference type="NCBI Taxonomy" id="1381693"/>
    <lineage>
        <taxon>Eukaryota</taxon>
        <taxon>Sar</taxon>
        <taxon>Alveolata</taxon>
        <taxon>Dinophyceae</taxon>
        <taxon>Suessiales</taxon>
        <taxon>Symbiodiniaceae</taxon>
        <taxon>Durusdinium</taxon>
    </lineage>
</organism>
<proteinExistence type="predicted"/>
<reference evidence="1 2" key="1">
    <citation type="submission" date="2024-02" db="EMBL/GenBank/DDBJ databases">
        <authorList>
            <person name="Chen Y."/>
            <person name="Shah S."/>
            <person name="Dougan E. K."/>
            <person name="Thang M."/>
            <person name="Chan C."/>
        </authorList>
    </citation>
    <scope>NUCLEOTIDE SEQUENCE [LARGE SCALE GENOMIC DNA]</scope>
</reference>
<accession>A0ABP0PJP9</accession>
<protein>
    <submittedName>
        <fullName evidence="1">Uncharacterized protein</fullName>
    </submittedName>
</protein>
<sequence length="123" mass="13538">MTHYGKAKNNERENTYIVHVAQSGDPNAKAVFVLGQTDPRCAHSIMEDPASEEAHSIQKGAQIWEGTVSERMSLEVAYLGKSAPPSKMQKLKKMKKVLPNGSASTEDAEEVVWVDQRKLKVGS</sequence>
<dbReference type="EMBL" id="CAXAMN010023200">
    <property type="protein sequence ID" value="CAK9075846.1"/>
    <property type="molecule type" value="Genomic_DNA"/>
</dbReference>
<keyword evidence="2" id="KW-1185">Reference proteome</keyword>
<gene>
    <name evidence="1" type="ORF">CCMP2556_LOCUS37374</name>
</gene>
<evidence type="ECO:0000313" key="2">
    <source>
        <dbReference type="Proteomes" id="UP001642484"/>
    </source>
</evidence>
<name>A0ABP0PJP9_9DINO</name>